<evidence type="ECO:0000256" key="1">
    <source>
        <dbReference type="SAM" id="SignalP"/>
    </source>
</evidence>
<dbReference type="EMBL" id="FSRG01000004">
    <property type="protein sequence ID" value="SIN91178.1"/>
    <property type="molecule type" value="Genomic_DNA"/>
</dbReference>
<dbReference type="STRING" id="1121457.SAMN02745161_1147"/>
<feature type="chain" id="PRO_5012184512" evidence="1">
    <location>
        <begin position="19"/>
        <end position="162"/>
    </location>
</feature>
<dbReference type="Proteomes" id="UP000184694">
    <property type="component" value="Unassembled WGS sequence"/>
</dbReference>
<evidence type="ECO:0000259" key="2">
    <source>
        <dbReference type="Pfam" id="PF16694"/>
    </source>
</evidence>
<dbReference type="InterPro" id="IPR032033">
    <property type="entry name" value="Cytochrome_P460"/>
</dbReference>
<dbReference type="PROSITE" id="PS51257">
    <property type="entry name" value="PROKAR_LIPOPROTEIN"/>
    <property type="match status" value="1"/>
</dbReference>
<evidence type="ECO:0000313" key="4">
    <source>
        <dbReference type="Proteomes" id="UP000184694"/>
    </source>
</evidence>
<keyword evidence="4" id="KW-1185">Reference proteome</keyword>
<feature type="domain" description="Cytochrome P460" evidence="2">
    <location>
        <begin position="49"/>
        <end position="158"/>
    </location>
</feature>
<dbReference type="Pfam" id="PF16694">
    <property type="entry name" value="Cytochrome_P460"/>
    <property type="match status" value="1"/>
</dbReference>
<proteinExistence type="predicted"/>
<accession>A0A1N6F796</accession>
<dbReference type="OrthoDB" id="274365at2"/>
<sequence length="162" mass="18443">MKQRIMVVCFISSLCLFSACSIFKPYQGALPPMTDADALWQYITLTNPYTEWNQFDDTNGMKNGSPPHGARIQIYPNKIASRSVYQAEEGSIIVMENYDEDGTTLLTIDLMQKRPNYAPSAGNWFWASYEANGTVIEEGKIKRCVECHVSMAFGDYTFIHQW</sequence>
<name>A0A1N6F796_9BACT</name>
<evidence type="ECO:0000313" key="3">
    <source>
        <dbReference type="EMBL" id="SIN91178.1"/>
    </source>
</evidence>
<organism evidence="3 4">
    <name type="scientific">Halodesulfovibrio marinisediminis DSM 17456</name>
    <dbReference type="NCBI Taxonomy" id="1121457"/>
    <lineage>
        <taxon>Bacteria</taxon>
        <taxon>Pseudomonadati</taxon>
        <taxon>Thermodesulfobacteriota</taxon>
        <taxon>Desulfovibrionia</taxon>
        <taxon>Desulfovibrionales</taxon>
        <taxon>Desulfovibrionaceae</taxon>
        <taxon>Halodesulfovibrio</taxon>
    </lineage>
</organism>
<protein>
    <submittedName>
        <fullName evidence="3">Cytochrome P460</fullName>
    </submittedName>
</protein>
<dbReference type="AlphaFoldDB" id="A0A1N6F796"/>
<feature type="signal peptide" evidence="1">
    <location>
        <begin position="1"/>
        <end position="18"/>
    </location>
</feature>
<dbReference type="RefSeq" id="WP_074215997.1">
    <property type="nucleotide sequence ID" value="NZ_FSRG01000004.1"/>
</dbReference>
<dbReference type="CDD" id="cd20716">
    <property type="entry name" value="cyt_P460_fam"/>
    <property type="match status" value="1"/>
</dbReference>
<keyword evidence="1" id="KW-0732">Signal</keyword>
<gene>
    <name evidence="3" type="ORF">SAMN02745161_1147</name>
</gene>
<dbReference type="InterPro" id="IPR038142">
    <property type="entry name" value="Cytochrome_P460_sp"/>
</dbReference>
<dbReference type="Gene3D" id="3.50.70.20">
    <property type="entry name" value="Cytochrome P460"/>
    <property type="match status" value="1"/>
</dbReference>
<reference evidence="4" key="1">
    <citation type="submission" date="2016-11" db="EMBL/GenBank/DDBJ databases">
        <authorList>
            <person name="Varghese N."/>
            <person name="Submissions S."/>
        </authorList>
    </citation>
    <scope>NUCLEOTIDE SEQUENCE [LARGE SCALE GENOMIC DNA]</scope>
    <source>
        <strain evidence="4">DSM 17456</strain>
    </source>
</reference>